<dbReference type="SUPFAM" id="SSF53335">
    <property type="entry name" value="S-adenosyl-L-methionine-dependent methyltransferases"/>
    <property type="match status" value="1"/>
</dbReference>
<dbReference type="InterPro" id="IPR029063">
    <property type="entry name" value="SAM-dependent_MTases_sf"/>
</dbReference>
<dbReference type="AlphaFoldDB" id="A0AAD0ZLG5"/>
<dbReference type="Gene3D" id="3.40.50.150">
    <property type="entry name" value="Vaccinia Virus protein VP39"/>
    <property type="match status" value="1"/>
</dbReference>
<dbReference type="Proteomes" id="UP000280455">
    <property type="component" value="Chromosome"/>
</dbReference>
<accession>A0AAD0ZLG5</accession>
<protein>
    <submittedName>
        <fullName evidence="1">Uncharacterized protein</fullName>
    </submittedName>
</protein>
<evidence type="ECO:0000313" key="2">
    <source>
        <dbReference type="Proteomes" id="UP000280455"/>
    </source>
</evidence>
<reference evidence="1 2" key="1">
    <citation type="submission" date="2018-03" db="EMBL/GenBank/DDBJ databases">
        <title>Diversity of phytobeneficial traits revealed by whole-genome analysis of worldwide-isolated phenazine-producing Pseudomonas spp.</title>
        <authorList>
            <person name="Biessy A."/>
            <person name="Novinscak A."/>
            <person name="Blom J."/>
            <person name="Leger G."/>
            <person name="Thomashow L.S."/>
            <person name="Cazorla F.M."/>
            <person name="Josic D."/>
            <person name="Filion M."/>
        </authorList>
    </citation>
    <scope>NUCLEOTIDE SEQUENCE [LARGE SCALE GENOMIC DNA]</scope>
    <source>
        <strain evidence="1 2">ChPhzS24</strain>
    </source>
</reference>
<name>A0AAD0ZLG5_9PSED</name>
<evidence type="ECO:0000313" key="1">
    <source>
        <dbReference type="EMBL" id="AZE31182.1"/>
    </source>
</evidence>
<organism evidence="1 2">
    <name type="scientific">Pseudomonas chlororaphis subsp. aureofaciens</name>
    <dbReference type="NCBI Taxonomy" id="587851"/>
    <lineage>
        <taxon>Bacteria</taxon>
        <taxon>Pseudomonadati</taxon>
        <taxon>Pseudomonadota</taxon>
        <taxon>Gammaproteobacteria</taxon>
        <taxon>Pseudomonadales</taxon>
        <taxon>Pseudomonadaceae</taxon>
        <taxon>Pseudomonas</taxon>
    </lineage>
</organism>
<dbReference type="EMBL" id="CP027750">
    <property type="protein sequence ID" value="AZE31182.1"/>
    <property type="molecule type" value="Genomic_DNA"/>
</dbReference>
<gene>
    <name evidence="1" type="ORF">C4K07_4411</name>
</gene>
<sequence>MMSPLNTVDYNSLNDDYWKDAIESGKSNADFRELSRWVAETCGIGSVLDIGCGTGGWFQSSFLWASMQ</sequence>
<proteinExistence type="predicted"/>